<organism evidence="1 2">
    <name type="scientific">Planoprotostelium fungivorum</name>
    <dbReference type="NCBI Taxonomy" id="1890364"/>
    <lineage>
        <taxon>Eukaryota</taxon>
        <taxon>Amoebozoa</taxon>
        <taxon>Evosea</taxon>
        <taxon>Variosea</taxon>
        <taxon>Cavosteliida</taxon>
        <taxon>Cavosteliaceae</taxon>
        <taxon>Planoprotostelium</taxon>
    </lineage>
</organism>
<gene>
    <name evidence="1" type="ORF">PROFUN_10625</name>
</gene>
<protein>
    <submittedName>
        <fullName evidence="1">Uncharacterized protein</fullName>
    </submittedName>
</protein>
<dbReference type="Proteomes" id="UP000241769">
    <property type="component" value="Unassembled WGS sequence"/>
</dbReference>
<reference evidence="1 2" key="1">
    <citation type="journal article" date="2018" name="Genome Biol. Evol.">
        <title>Multiple Roots of Fruiting Body Formation in Amoebozoa.</title>
        <authorList>
            <person name="Hillmann F."/>
            <person name="Forbes G."/>
            <person name="Novohradska S."/>
            <person name="Ferling I."/>
            <person name="Riege K."/>
            <person name="Groth M."/>
            <person name="Westermann M."/>
            <person name="Marz M."/>
            <person name="Spaller T."/>
            <person name="Winckler T."/>
            <person name="Schaap P."/>
            <person name="Glockner G."/>
        </authorList>
    </citation>
    <scope>NUCLEOTIDE SEQUENCE [LARGE SCALE GENOMIC DNA]</scope>
    <source>
        <strain evidence="1 2">Jena</strain>
    </source>
</reference>
<accession>A0A2P6ND77</accession>
<dbReference type="EMBL" id="MDYQ01000114">
    <property type="protein sequence ID" value="PRP81917.1"/>
    <property type="molecule type" value="Genomic_DNA"/>
</dbReference>
<dbReference type="InParanoid" id="A0A2P6ND77"/>
<evidence type="ECO:0000313" key="1">
    <source>
        <dbReference type="EMBL" id="PRP81917.1"/>
    </source>
</evidence>
<comment type="caution">
    <text evidence="1">The sequence shown here is derived from an EMBL/GenBank/DDBJ whole genome shotgun (WGS) entry which is preliminary data.</text>
</comment>
<proteinExistence type="predicted"/>
<keyword evidence="2" id="KW-1185">Reference proteome</keyword>
<dbReference type="AlphaFoldDB" id="A0A2P6ND77"/>
<name>A0A2P6ND77_9EUKA</name>
<evidence type="ECO:0000313" key="2">
    <source>
        <dbReference type="Proteomes" id="UP000241769"/>
    </source>
</evidence>
<sequence length="299" mass="33780">MFNYSHHIREEYAGLLLINGRGFINVLPWHPGKGGKQCHRLRVMPGPHSVKDVAILQIFASDVKNIQNLRACKVQFCYRGEGKKQSTSTEAIIEVEEMGDAIEIHFQRPLMKKGFKGHGRYEVALLNQHGDVVYRFCTLPESVVYSRQPPNDQLRVLQYLNTQDESILRSLWNRLPDLLSEGFEEEYMRVFREETLPQTPQETNEDIQLDSFLDSFPADLHQSSDMASLESTAPLPFMAMGAHLSSTEKRERDETMKRLTTITSPLALHLETQNPTGGATGGGRDALAATGVRALKEQL</sequence>